<dbReference type="Pfam" id="PF00498">
    <property type="entry name" value="FHA"/>
    <property type="match status" value="1"/>
</dbReference>
<evidence type="ECO:0000259" key="2">
    <source>
        <dbReference type="PROSITE" id="PS50006"/>
    </source>
</evidence>
<dbReference type="EMBL" id="QZKI01000029">
    <property type="protein sequence ID" value="RJP73304.1"/>
    <property type="molecule type" value="Genomic_DNA"/>
</dbReference>
<dbReference type="InterPro" id="IPR000253">
    <property type="entry name" value="FHA_dom"/>
</dbReference>
<dbReference type="SMART" id="SM00240">
    <property type="entry name" value="FHA"/>
    <property type="match status" value="1"/>
</dbReference>
<dbReference type="PANTHER" id="PTHR12697:SF5">
    <property type="entry name" value="DEOXYHYPUSINE HYDROXYLASE"/>
    <property type="match status" value="1"/>
</dbReference>
<gene>
    <name evidence="3" type="ORF">C4532_04700</name>
</gene>
<organism evidence="3 4">
    <name type="scientific">Candidatus Abyssobacteria bacterium SURF_17</name>
    <dbReference type="NCBI Taxonomy" id="2093361"/>
    <lineage>
        <taxon>Bacteria</taxon>
        <taxon>Pseudomonadati</taxon>
        <taxon>Candidatus Hydrogenedentota</taxon>
        <taxon>Candidatus Abyssobacteria</taxon>
    </lineage>
</organism>
<dbReference type="Pfam" id="PF13646">
    <property type="entry name" value="HEAT_2"/>
    <property type="match status" value="2"/>
</dbReference>
<comment type="caution">
    <text evidence="3">The sequence shown here is derived from an EMBL/GenBank/DDBJ whole genome shotgun (WGS) entry which is preliminary data.</text>
</comment>
<dbReference type="InterPro" id="IPR004155">
    <property type="entry name" value="PBS_lyase_HEAT"/>
</dbReference>
<dbReference type="GO" id="GO:0016491">
    <property type="term" value="F:oxidoreductase activity"/>
    <property type="evidence" value="ECO:0007669"/>
    <property type="project" value="TreeGrafter"/>
</dbReference>
<dbReference type="SMART" id="SM00567">
    <property type="entry name" value="EZ_HEAT"/>
    <property type="match status" value="7"/>
</dbReference>
<dbReference type="PROSITE" id="PS50077">
    <property type="entry name" value="HEAT_REPEAT"/>
    <property type="match status" value="1"/>
</dbReference>
<sequence>MACLIVKERGFETRSIRLTDGRIVIGRARNNSVALKNRYASGNHCEIVCEGDSCMIFDLSSTNGLFVNGVKVTSKELEDGDRILAGTALLVYIADEAAVAMDKLLAQLENGDPKERELAADLLGQLGTPFVVEALLTALREDSEPKVKAAATDALGLLGDSRAAGTLLGYFDTGDTVLRHSVARALVRLADDKVIDGVARYLAHEDRKVRILAAHVLGQTHNKHATKYLEEALADDAFAVREAAIKALGDIGDPMTIASLINAANNPDRFPRMWVIESLGKLRTVHTLPILVAALRDASPEVREAAADALGKLRVKEVVPELIVSLTDSDARVKKAASLSLERFRKYIERGRKLRDMSGKDSETVEIGLIGEPEDTEPVTSGAFGQDPSKWQQWWTVQQSR</sequence>
<dbReference type="InterPro" id="IPR008984">
    <property type="entry name" value="SMAD_FHA_dom_sf"/>
</dbReference>
<dbReference type="Gene3D" id="2.60.200.20">
    <property type="match status" value="1"/>
</dbReference>
<accession>A0A419F484</accession>
<reference evidence="3 4" key="1">
    <citation type="journal article" date="2017" name="ISME J.">
        <title>Energy and carbon metabolisms in a deep terrestrial subsurface fluid microbial community.</title>
        <authorList>
            <person name="Momper L."/>
            <person name="Jungbluth S.P."/>
            <person name="Lee M.D."/>
            <person name="Amend J.P."/>
        </authorList>
    </citation>
    <scope>NUCLEOTIDE SEQUENCE [LARGE SCALE GENOMIC DNA]</scope>
    <source>
        <strain evidence="3">SURF_17</strain>
    </source>
</reference>
<proteinExistence type="predicted"/>
<dbReference type="CDD" id="cd00060">
    <property type="entry name" value="FHA"/>
    <property type="match status" value="1"/>
</dbReference>
<dbReference type="Proteomes" id="UP000285961">
    <property type="component" value="Unassembled WGS sequence"/>
</dbReference>
<dbReference type="SUPFAM" id="SSF48371">
    <property type="entry name" value="ARM repeat"/>
    <property type="match status" value="2"/>
</dbReference>
<evidence type="ECO:0000313" key="3">
    <source>
        <dbReference type="EMBL" id="RJP73304.1"/>
    </source>
</evidence>
<protein>
    <submittedName>
        <fullName evidence="3">FHA domain-containing protein</fullName>
    </submittedName>
</protein>
<dbReference type="InterPro" id="IPR021133">
    <property type="entry name" value="HEAT_type_2"/>
</dbReference>
<dbReference type="InterPro" id="IPR016024">
    <property type="entry name" value="ARM-type_fold"/>
</dbReference>
<dbReference type="Pfam" id="PF03130">
    <property type="entry name" value="HEAT_PBS"/>
    <property type="match status" value="1"/>
</dbReference>
<dbReference type="SUPFAM" id="SSF49879">
    <property type="entry name" value="SMAD/FHA domain"/>
    <property type="match status" value="1"/>
</dbReference>
<dbReference type="Gene3D" id="1.25.10.10">
    <property type="entry name" value="Leucine-rich Repeat Variant"/>
    <property type="match status" value="2"/>
</dbReference>
<comment type="function">
    <text evidence="1">Catalyzes the hydroxylation of the N(6)-(4-aminobutyl)-L-lysine intermediate produced by deoxyhypusine synthase/DHPS on a critical lysine of the eukaryotic translation initiation factor 5A/eIF-5A. This is the second step of the post-translational modification of that lysine into an unusual amino acid residue named hypusine. Hypusination is unique to mature eIF-5A factor and is essential for its function.</text>
</comment>
<dbReference type="PROSITE" id="PS50006">
    <property type="entry name" value="FHA_DOMAIN"/>
    <property type="match status" value="1"/>
</dbReference>
<evidence type="ECO:0000256" key="1">
    <source>
        <dbReference type="ARBA" id="ARBA00045876"/>
    </source>
</evidence>
<name>A0A419F484_9BACT</name>
<dbReference type="AlphaFoldDB" id="A0A419F484"/>
<feature type="domain" description="FHA" evidence="2">
    <location>
        <begin position="23"/>
        <end position="72"/>
    </location>
</feature>
<evidence type="ECO:0000313" key="4">
    <source>
        <dbReference type="Proteomes" id="UP000285961"/>
    </source>
</evidence>
<dbReference type="PANTHER" id="PTHR12697">
    <property type="entry name" value="PBS LYASE HEAT-LIKE PROTEIN"/>
    <property type="match status" value="1"/>
</dbReference>
<dbReference type="InterPro" id="IPR011989">
    <property type="entry name" value="ARM-like"/>
</dbReference>